<dbReference type="InterPro" id="IPR004625">
    <property type="entry name" value="PyrdxlKinase"/>
</dbReference>
<name>A0A0L9U9K8_PHAAN</name>
<dbReference type="PANTHER" id="PTHR10534">
    <property type="entry name" value="PYRIDOXAL KINASE"/>
    <property type="match status" value="1"/>
</dbReference>
<evidence type="ECO:0000256" key="4">
    <source>
        <dbReference type="ARBA" id="ARBA00022741"/>
    </source>
</evidence>
<dbReference type="GO" id="GO:0005829">
    <property type="term" value="C:cytosol"/>
    <property type="evidence" value="ECO:0007669"/>
    <property type="project" value="TreeGrafter"/>
</dbReference>
<comment type="similarity">
    <text evidence="1">Belongs to the pyridoxine kinase family.</text>
</comment>
<dbReference type="InterPro" id="IPR013749">
    <property type="entry name" value="PM/HMP-P_kinase-1"/>
</dbReference>
<dbReference type="STRING" id="3914.A0A0L9U9K8"/>
<gene>
    <name evidence="8" type="ORF">LR48_Vigan03g258600</name>
</gene>
<dbReference type="Gene3D" id="3.40.1190.20">
    <property type="match status" value="1"/>
</dbReference>
<sequence>MGDEGKLYVPQELVSVYREKVVPVASMLTPNQFEAELLTGFRIQSEGQGREACRLLHAAGPSKVKTFPF</sequence>
<feature type="domain" description="Pyridoxamine kinase/Phosphomethylpyrimidine kinase" evidence="7">
    <location>
        <begin position="4"/>
        <end position="64"/>
    </location>
</feature>
<dbReference type="Proteomes" id="UP000053144">
    <property type="component" value="Chromosome 3"/>
</dbReference>
<dbReference type="Gramene" id="KOM39204">
    <property type="protein sequence ID" value="KOM39204"/>
    <property type="gene ID" value="LR48_Vigan03g258600"/>
</dbReference>
<protein>
    <recommendedName>
        <fullName evidence="2">pyridoxal kinase</fullName>
        <ecNumber evidence="2">2.7.1.35</ecNumber>
    </recommendedName>
</protein>
<dbReference type="GO" id="GO:0005524">
    <property type="term" value="F:ATP binding"/>
    <property type="evidence" value="ECO:0007669"/>
    <property type="project" value="UniProtKB-KW"/>
</dbReference>
<evidence type="ECO:0000256" key="2">
    <source>
        <dbReference type="ARBA" id="ARBA00012104"/>
    </source>
</evidence>
<evidence type="ECO:0000313" key="9">
    <source>
        <dbReference type="Proteomes" id="UP000053144"/>
    </source>
</evidence>
<keyword evidence="3" id="KW-0808">Transferase</keyword>
<keyword evidence="5" id="KW-0418">Kinase</keyword>
<dbReference type="GO" id="GO:0008478">
    <property type="term" value="F:pyridoxal kinase activity"/>
    <property type="evidence" value="ECO:0007669"/>
    <property type="project" value="UniProtKB-EC"/>
</dbReference>
<dbReference type="SUPFAM" id="SSF53613">
    <property type="entry name" value="Ribokinase-like"/>
    <property type="match status" value="1"/>
</dbReference>
<evidence type="ECO:0000256" key="6">
    <source>
        <dbReference type="ARBA" id="ARBA00022840"/>
    </source>
</evidence>
<dbReference type="InterPro" id="IPR029056">
    <property type="entry name" value="Ribokinase-like"/>
</dbReference>
<accession>A0A0L9U9K8</accession>
<proteinExistence type="inferred from homology"/>
<keyword evidence="4" id="KW-0547">Nucleotide-binding</keyword>
<evidence type="ECO:0000256" key="5">
    <source>
        <dbReference type="ARBA" id="ARBA00022777"/>
    </source>
</evidence>
<dbReference type="Pfam" id="PF08543">
    <property type="entry name" value="Phos_pyr_kin"/>
    <property type="match status" value="1"/>
</dbReference>
<reference evidence="9" key="1">
    <citation type="journal article" date="2015" name="Proc. Natl. Acad. Sci. U.S.A.">
        <title>Genome sequencing of adzuki bean (Vigna angularis) provides insight into high starch and low fat accumulation and domestication.</title>
        <authorList>
            <person name="Yang K."/>
            <person name="Tian Z."/>
            <person name="Chen C."/>
            <person name="Luo L."/>
            <person name="Zhao B."/>
            <person name="Wang Z."/>
            <person name="Yu L."/>
            <person name="Li Y."/>
            <person name="Sun Y."/>
            <person name="Li W."/>
            <person name="Chen Y."/>
            <person name="Li Y."/>
            <person name="Zhang Y."/>
            <person name="Ai D."/>
            <person name="Zhao J."/>
            <person name="Shang C."/>
            <person name="Ma Y."/>
            <person name="Wu B."/>
            <person name="Wang M."/>
            <person name="Gao L."/>
            <person name="Sun D."/>
            <person name="Zhang P."/>
            <person name="Guo F."/>
            <person name="Wang W."/>
            <person name="Li Y."/>
            <person name="Wang J."/>
            <person name="Varshney R.K."/>
            <person name="Wang J."/>
            <person name="Ling H.Q."/>
            <person name="Wan P."/>
        </authorList>
    </citation>
    <scope>NUCLEOTIDE SEQUENCE</scope>
    <source>
        <strain evidence="9">cv. Jingnong 6</strain>
    </source>
</reference>
<keyword evidence="6" id="KW-0067">ATP-binding</keyword>
<dbReference type="AlphaFoldDB" id="A0A0L9U9K8"/>
<organism evidence="8 9">
    <name type="scientific">Phaseolus angularis</name>
    <name type="common">Azuki bean</name>
    <name type="synonym">Vigna angularis</name>
    <dbReference type="NCBI Taxonomy" id="3914"/>
    <lineage>
        <taxon>Eukaryota</taxon>
        <taxon>Viridiplantae</taxon>
        <taxon>Streptophyta</taxon>
        <taxon>Embryophyta</taxon>
        <taxon>Tracheophyta</taxon>
        <taxon>Spermatophyta</taxon>
        <taxon>Magnoliopsida</taxon>
        <taxon>eudicotyledons</taxon>
        <taxon>Gunneridae</taxon>
        <taxon>Pentapetalae</taxon>
        <taxon>rosids</taxon>
        <taxon>fabids</taxon>
        <taxon>Fabales</taxon>
        <taxon>Fabaceae</taxon>
        <taxon>Papilionoideae</taxon>
        <taxon>50 kb inversion clade</taxon>
        <taxon>NPAAA clade</taxon>
        <taxon>indigoferoid/millettioid clade</taxon>
        <taxon>Phaseoleae</taxon>
        <taxon>Vigna</taxon>
    </lineage>
</organism>
<dbReference type="PANTHER" id="PTHR10534:SF2">
    <property type="entry name" value="PYRIDOXAL KINASE"/>
    <property type="match status" value="1"/>
</dbReference>
<evidence type="ECO:0000313" key="8">
    <source>
        <dbReference type="EMBL" id="KOM39204.1"/>
    </source>
</evidence>
<evidence type="ECO:0000259" key="7">
    <source>
        <dbReference type="Pfam" id="PF08543"/>
    </source>
</evidence>
<evidence type="ECO:0000256" key="3">
    <source>
        <dbReference type="ARBA" id="ARBA00022679"/>
    </source>
</evidence>
<evidence type="ECO:0000256" key="1">
    <source>
        <dbReference type="ARBA" id="ARBA00008805"/>
    </source>
</evidence>
<dbReference type="EMBL" id="CM003373">
    <property type="protein sequence ID" value="KOM39204.1"/>
    <property type="molecule type" value="Genomic_DNA"/>
</dbReference>
<dbReference type="EC" id="2.7.1.35" evidence="2"/>
<dbReference type="GO" id="GO:0009443">
    <property type="term" value="P:pyridoxal 5'-phosphate salvage"/>
    <property type="evidence" value="ECO:0007669"/>
    <property type="project" value="InterPro"/>
</dbReference>